<dbReference type="RefSeq" id="WP_188908797.1">
    <property type="nucleotide sequence ID" value="NZ_BMMF01000001.1"/>
</dbReference>
<dbReference type="InterPro" id="IPR011215">
    <property type="entry name" value="StiP_N"/>
</dbReference>
<dbReference type="Pfam" id="PF11202">
    <property type="entry name" value="StiP"/>
    <property type="match status" value="1"/>
</dbReference>
<organism evidence="3 4">
    <name type="scientific">Salinarimonas ramus</name>
    <dbReference type="NCBI Taxonomy" id="690164"/>
    <lineage>
        <taxon>Bacteria</taxon>
        <taxon>Pseudomonadati</taxon>
        <taxon>Pseudomonadota</taxon>
        <taxon>Alphaproteobacteria</taxon>
        <taxon>Hyphomicrobiales</taxon>
        <taxon>Salinarimonadaceae</taxon>
        <taxon>Salinarimonas</taxon>
    </lineage>
</organism>
<accession>A0A917Q4C0</accession>
<sequence>MLGGFSGSFEAGDIAFLLTPLAIDETPTEEKERAIQSGARHYSEMIGREDPPSDEYRAIYADALARHAPRAAREIAGLAKGLAEAVPGPITLLSLVRAGAPLGVLLKRALEALGRDVEHAGVSIIRDRGIDALALDHVASRRPSEGAVFVDGWTGKGAIAGELSRTLADRPDYAPRLVTLADPCGCAWLSASGEDWLIPSGILGATVSGLVSRTILNEAVGPGDFHGCRVWDHLAPYDVTRAHVETLWALVAPALADAAPIRPEDPGRAARRAASREVVEAIAVRFGVDNRNRIKPGIAEATRAVLRRVPERIFVASAADPDCAALVHLARERGVPLEEAGARIAPYRALTLIRRVS</sequence>
<evidence type="ECO:0000259" key="1">
    <source>
        <dbReference type="Pfam" id="PF11202"/>
    </source>
</evidence>
<dbReference type="InterPro" id="IPR048336">
    <property type="entry name" value="StiP-like"/>
</dbReference>
<dbReference type="AlphaFoldDB" id="A0A917Q4C0"/>
<reference evidence="3 4" key="1">
    <citation type="journal article" date="2014" name="Int. J. Syst. Evol. Microbiol.">
        <title>Complete genome sequence of Corynebacterium casei LMG S-19264T (=DSM 44701T), isolated from a smear-ripened cheese.</title>
        <authorList>
            <consortium name="US DOE Joint Genome Institute (JGI-PGF)"/>
            <person name="Walter F."/>
            <person name="Albersmeier A."/>
            <person name="Kalinowski J."/>
            <person name="Ruckert C."/>
        </authorList>
    </citation>
    <scope>NUCLEOTIDE SEQUENCE [LARGE SCALE GENOMIC DNA]</scope>
    <source>
        <strain evidence="3 4">CGMCC 1.9161</strain>
    </source>
</reference>
<keyword evidence="3" id="KW-0067">ATP-binding</keyword>
<dbReference type="PIRSF" id="PIRSF020979">
    <property type="entry name" value="UCP020979"/>
    <property type="match status" value="1"/>
</dbReference>
<protein>
    <submittedName>
        <fullName evidence="3">ATP-binding protein</fullName>
    </submittedName>
</protein>
<comment type="caution">
    <text evidence="3">The sequence shown here is derived from an EMBL/GenBank/DDBJ whole genome shotgun (WGS) entry which is preliminary data.</text>
</comment>
<name>A0A917Q4C0_9HYPH</name>
<feature type="domain" description="PELOTA RNA-binding" evidence="2">
    <location>
        <begin position="274"/>
        <end position="354"/>
    </location>
</feature>
<dbReference type="InterPro" id="IPR028157">
    <property type="entry name" value="PELOTA_dom"/>
</dbReference>
<evidence type="ECO:0000313" key="3">
    <source>
        <dbReference type="EMBL" id="GGK19900.1"/>
    </source>
</evidence>
<proteinExistence type="predicted"/>
<evidence type="ECO:0000313" key="4">
    <source>
        <dbReference type="Proteomes" id="UP000600449"/>
    </source>
</evidence>
<gene>
    <name evidence="3" type="ORF">GCM10011322_03220</name>
</gene>
<dbReference type="GO" id="GO:0005524">
    <property type="term" value="F:ATP binding"/>
    <property type="evidence" value="ECO:0007669"/>
    <property type="project" value="UniProtKB-KW"/>
</dbReference>
<keyword evidence="4" id="KW-1185">Reference proteome</keyword>
<dbReference type="Proteomes" id="UP000600449">
    <property type="component" value="Unassembled WGS sequence"/>
</dbReference>
<evidence type="ECO:0000259" key="2">
    <source>
        <dbReference type="Pfam" id="PF15608"/>
    </source>
</evidence>
<dbReference type="EMBL" id="BMMF01000001">
    <property type="protein sequence ID" value="GGK19900.1"/>
    <property type="molecule type" value="Genomic_DNA"/>
</dbReference>
<keyword evidence="3" id="KW-0547">Nucleotide-binding</keyword>
<dbReference type="Pfam" id="PF15608">
    <property type="entry name" value="PELOTA_1"/>
    <property type="match status" value="1"/>
</dbReference>
<feature type="domain" description="Cysteine protease StiP N-terminal" evidence="1">
    <location>
        <begin position="7"/>
        <end position="247"/>
    </location>
</feature>